<dbReference type="EMBL" id="LR593886">
    <property type="protein sequence ID" value="VTR97271.1"/>
    <property type="molecule type" value="Genomic_DNA"/>
</dbReference>
<keyword evidence="2" id="KW-0436">Ligase</keyword>
<evidence type="ECO:0000313" key="3">
    <source>
        <dbReference type="Proteomes" id="UP000464178"/>
    </source>
</evidence>
<gene>
    <name evidence="2" type="ORF">SOIL9_08040</name>
</gene>
<dbReference type="InterPro" id="IPR007085">
    <property type="entry name" value="DNA/pantothenate-metab_flavo_C"/>
</dbReference>
<protein>
    <recommendedName>
        <fullName evidence="1">DNA/pantothenate metabolism flavoprotein C-terminal domain-containing protein</fullName>
    </recommendedName>
</protein>
<sequence length="250" mass="27602">MNFLITAGNTQTPIDRVRCITNTFAGRTGAPIARTAWGRGHTVTFVTSNPDALLEFGLNPRSPGERFSVLSYQTFDELTSILHNQLRVAAFDVVCHSATVSDFLAAGTFTPNAGTFFNARTGEWESGTRTPTLTEQQAGKIRSAEPELWVRLVRAPKLVDRIRHPWGFTGVLVKFELEVDLTEQELVNAAEASRTQSGADVIVANTLDGAAHWAYLGPVAGRYERATRREIPDRLVLALEDLYLKRTRDG</sequence>
<keyword evidence="3" id="KW-1185">Reference proteome</keyword>
<evidence type="ECO:0000313" key="2">
    <source>
        <dbReference type="EMBL" id="VTR97271.1"/>
    </source>
</evidence>
<dbReference type="GO" id="GO:0016874">
    <property type="term" value="F:ligase activity"/>
    <property type="evidence" value="ECO:0007669"/>
    <property type="project" value="UniProtKB-KW"/>
</dbReference>
<name>A0A6P2D7G0_9BACT</name>
<dbReference type="InterPro" id="IPR035929">
    <property type="entry name" value="CoaB-like_sf"/>
</dbReference>
<dbReference type="KEGG" id="gms:SOIL9_08040"/>
<dbReference type="GO" id="GO:0015937">
    <property type="term" value="P:coenzyme A biosynthetic process"/>
    <property type="evidence" value="ECO:0007669"/>
    <property type="project" value="UniProtKB-ARBA"/>
</dbReference>
<evidence type="ECO:0000259" key="1">
    <source>
        <dbReference type="Pfam" id="PF04127"/>
    </source>
</evidence>
<dbReference type="Gene3D" id="3.40.50.10300">
    <property type="entry name" value="CoaB-like"/>
    <property type="match status" value="1"/>
</dbReference>
<dbReference type="Proteomes" id="UP000464178">
    <property type="component" value="Chromosome"/>
</dbReference>
<dbReference type="Pfam" id="PF04127">
    <property type="entry name" value="DFP"/>
    <property type="match status" value="1"/>
</dbReference>
<reference evidence="2 3" key="1">
    <citation type="submission" date="2019-05" db="EMBL/GenBank/DDBJ databases">
        <authorList>
            <consortium name="Science for Life Laboratories"/>
        </authorList>
    </citation>
    <scope>NUCLEOTIDE SEQUENCE [LARGE SCALE GENOMIC DNA]</scope>
    <source>
        <strain evidence="2">Soil9</strain>
    </source>
</reference>
<organism evidence="2 3">
    <name type="scientific">Gemmata massiliana</name>
    <dbReference type="NCBI Taxonomy" id="1210884"/>
    <lineage>
        <taxon>Bacteria</taxon>
        <taxon>Pseudomonadati</taxon>
        <taxon>Planctomycetota</taxon>
        <taxon>Planctomycetia</taxon>
        <taxon>Gemmatales</taxon>
        <taxon>Gemmataceae</taxon>
        <taxon>Gemmata</taxon>
    </lineage>
</organism>
<proteinExistence type="predicted"/>
<dbReference type="RefSeq" id="WP_162671134.1">
    <property type="nucleotide sequence ID" value="NZ_LR593886.1"/>
</dbReference>
<feature type="domain" description="DNA/pantothenate metabolism flavoprotein C-terminal" evidence="1">
    <location>
        <begin position="2"/>
        <end position="105"/>
    </location>
</feature>
<dbReference type="AlphaFoldDB" id="A0A6P2D7G0"/>
<dbReference type="SUPFAM" id="SSF102645">
    <property type="entry name" value="CoaB-like"/>
    <property type="match status" value="1"/>
</dbReference>
<accession>A0A6P2D7G0</accession>